<keyword evidence="3" id="KW-1185">Reference proteome</keyword>
<protein>
    <submittedName>
        <fullName evidence="2">Uncharacterized protein</fullName>
    </submittedName>
</protein>
<feature type="transmembrane region" description="Helical" evidence="1">
    <location>
        <begin position="476"/>
        <end position="496"/>
    </location>
</feature>
<feature type="transmembrane region" description="Helical" evidence="1">
    <location>
        <begin position="502"/>
        <end position="520"/>
    </location>
</feature>
<name>A0A9P5XL00_9AGAR</name>
<organism evidence="2 3">
    <name type="scientific">Macrolepiota fuliginosa MF-IS2</name>
    <dbReference type="NCBI Taxonomy" id="1400762"/>
    <lineage>
        <taxon>Eukaryota</taxon>
        <taxon>Fungi</taxon>
        <taxon>Dikarya</taxon>
        <taxon>Basidiomycota</taxon>
        <taxon>Agaricomycotina</taxon>
        <taxon>Agaricomycetes</taxon>
        <taxon>Agaricomycetidae</taxon>
        <taxon>Agaricales</taxon>
        <taxon>Agaricineae</taxon>
        <taxon>Agaricaceae</taxon>
        <taxon>Macrolepiota</taxon>
    </lineage>
</organism>
<keyword evidence="1" id="KW-1133">Transmembrane helix</keyword>
<gene>
    <name evidence="2" type="ORF">P691DRAFT_695106</name>
</gene>
<evidence type="ECO:0000313" key="3">
    <source>
        <dbReference type="Proteomes" id="UP000807342"/>
    </source>
</evidence>
<dbReference type="OrthoDB" id="2657661at2759"/>
<evidence type="ECO:0000313" key="2">
    <source>
        <dbReference type="EMBL" id="KAF9453392.1"/>
    </source>
</evidence>
<reference evidence="2" key="1">
    <citation type="submission" date="2020-11" db="EMBL/GenBank/DDBJ databases">
        <authorList>
            <consortium name="DOE Joint Genome Institute"/>
            <person name="Ahrendt S."/>
            <person name="Riley R."/>
            <person name="Andreopoulos W."/>
            <person name="Labutti K."/>
            <person name="Pangilinan J."/>
            <person name="Ruiz-Duenas F.J."/>
            <person name="Barrasa J.M."/>
            <person name="Sanchez-Garcia M."/>
            <person name="Camarero S."/>
            <person name="Miyauchi S."/>
            <person name="Serrano A."/>
            <person name="Linde D."/>
            <person name="Babiker R."/>
            <person name="Drula E."/>
            <person name="Ayuso-Fernandez I."/>
            <person name="Pacheco R."/>
            <person name="Padilla G."/>
            <person name="Ferreira P."/>
            <person name="Barriuso J."/>
            <person name="Kellner H."/>
            <person name="Castanera R."/>
            <person name="Alfaro M."/>
            <person name="Ramirez L."/>
            <person name="Pisabarro A.G."/>
            <person name="Kuo A."/>
            <person name="Tritt A."/>
            <person name="Lipzen A."/>
            <person name="He G."/>
            <person name="Yan M."/>
            <person name="Ng V."/>
            <person name="Cullen D."/>
            <person name="Martin F."/>
            <person name="Rosso M.-N."/>
            <person name="Henrissat B."/>
            <person name="Hibbett D."/>
            <person name="Martinez A.T."/>
            <person name="Grigoriev I.V."/>
        </authorList>
    </citation>
    <scope>NUCLEOTIDE SEQUENCE</scope>
    <source>
        <strain evidence="2">MF-IS2</strain>
    </source>
</reference>
<proteinExistence type="predicted"/>
<dbReference type="AlphaFoldDB" id="A0A9P5XL00"/>
<evidence type="ECO:0000256" key="1">
    <source>
        <dbReference type="SAM" id="Phobius"/>
    </source>
</evidence>
<sequence length="569" mass="64795">MGSGEVNPGVDVSPQETITALSASTSLYDGDSVVTLRELFADYSSPGAALPESIYPFSPTLGRRYELGRTVQDEAPTRTLKPLSLSFRNEERLPQGWQRHVHPGGLPYFCLPVSDTCPMRILTEEWLFDSDTARVIEYFVQSIRNSISQHGVCIPEMSDLVLELYRERDPWMCGYYFVHHLTRSIYWLEEANLEFQCEAIKQVRGKIAGYQIETCLEVEYWAYWDCFPTVQVATPEIHQFAVDTLVSAMADVISSRTSTITRTYETLQNMLNVVQISRDSNTSNWHIGRFMKEMVSDRLQNYHGVWGARLSRDQAVLECTKPEKRSKFLKIFSPLLFFIPHAQLQRVEPLVIDRSVITIHWDKFFQELQEEWSQTMTVATIMLTANCAFLAIPMFQSPPNVPDTHSTPEQVSSYLSLATSLFSLILGVVMYREHRTNRPGTAAEILSHIFNNTTADSGLVCRIEHLVLIWSLPHALLLWSVLTFLLAFVIMCFSGTLTSAKVLVALSTGLLNVLVFYYIIRFGGGRRIRLRWWGCLSRGFKYLGKLAQRATKGLRRKPRKGDDKIAATV</sequence>
<keyword evidence="1" id="KW-0812">Transmembrane</keyword>
<accession>A0A9P5XL00</accession>
<dbReference type="Proteomes" id="UP000807342">
    <property type="component" value="Unassembled WGS sequence"/>
</dbReference>
<dbReference type="EMBL" id="MU151062">
    <property type="protein sequence ID" value="KAF9453392.1"/>
    <property type="molecule type" value="Genomic_DNA"/>
</dbReference>
<comment type="caution">
    <text evidence="2">The sequence shown here is derived from an EMBL/GenBank/DDBJ whole genome shotgun (WGS) entry which is preliminary data.</text>
</comment>
<keyword evidence="1" id="KW-0472">Membrane</keyword>